<dbReference type="Proteomes" id="UP000887565">
    <property type="component" value="Unplaced"/>
</dbReference>
<organism evidence="1 2">
    <name type="scientific">Romanomermis culicivorax</name>
    <name type="common">Nematode worm</name>
    <dbReference type="NCBI Taxonomy" id="13658"/>
    <lineage>
        <taxon>Eukaryota</taxon>
        <taxon>Metazoa</taxon>
        <taxon>Ecdysozoa</taxon>
        <taxon>Nematoda</taxon>
        <taxon>Enoplea</taxon>
        <taxon>Dorylaimia</taxon>
        <taxon>Mermithida</taxon>
        <taxon>Mermithoidea</taxon>
        <taxon>Mermithidae</taxon>
        <taxon>Romanomermis</taxon>
    </lineage>
</organism>
<evidence type="ECO:0000313" key="1">
    <source>
        <dbReference type="Proteomes" id="UP000887565"/>
    </source>
</evidence>
<proteinExistence type="predicted"/>
<name>A0A915KZC1_ROMCU</name>
<protein>
    <submittedName>
        <fullName evidence="2">Uncharacterized protein</fullName>
    </submittedName>
</protein>
<dbReference type="AlphaFoldDB" id="A0A915KZC1"/>
<keyword evidence="1" id="KW-1185">Reference proteome</keyword>
<reference evidence="2" key="1">
    <citation type="submission" date="2022-11" db="UniProtKB">
        <authorList>
            <consortium name="WormBaseParasite"/>
        </authorList>
    </citation>
    <scope>IDENTIFICATION</scope>
</reference>
<sequence>MRAGSVASISQVCPHLTKKATAVAGGSGRARAGTIGMLGPAISLVVGATSMQKMEQKTAKKS</sequence>
<accession>A0A915KZC1</accession>
<evidence type="ECO:0000313" key="2">
    <source>
        <dbReference type="WBParaSite" id="nRc.2.0.1.t44172-RA"/>
    </source>
</evidence>
<dbReference type="WBParaSite" id="nRc.2.0.1.t44172-RA">
    <property type="protein sequence ID" value="nRc.2.0.1.t44172-RA"/>
    <property type="gene ID" value="nRc.2.0.1.g44172"/>
</dbReference>